<protein>
    <submittedName>
        <fullName evidence="2">Uncharacterized protein</fullName>
    </submittedName>
</protein>
<reference evidence="2 3" key="1">
    <citation type="submission" date="2019-01" db="EMBL/GenBank/DDBJ databases">
        <title>Draft genome sequences of three monokaryotic isolates of the white-rot basidiomycete fungus Dichomitus squalens.</title>
        <authorList>
            <consortium name="DOE Joint Genome Institute"/>
            <person name="Lopez S.C."/>
            <person name="Andreopoulos B."/>
            <person name="Pangilinan J."/>
            <person name="Lipzen A."/>
            <person name="Riley R."/>
            <person name="Ahrendt S."/>
            <person name="Ng V."/>
            <person name="Barry K."/>
            <person name="Daum C."/>
            <person name="Grigoriev I.V."/>
            <person name="Hilden K.S."/>
            <person name="Makela M.R."/>
            <person name="de Vries R.P."/>
        </authorList>
    </citation>
    <scope>NUCLEOTIDE SEQUENCE [LARGE SCALE GENOMIC DNA]</scope>
    <source>
        <strain evidence="2 3">CBS 464.89</strain>
    </source>
</reference>
<proteinExistence type="predicted"/>
<feature type="compositionally biased region" description="Low complexity" evidence="1">
    <location>
        <begin position="72"/>
        <end position="93"/>
    </location>
</feature>
<evidence type="ECO:0000256" key="1">
    <source>
        <dbReference type="SAM" id="MobiDB-lite"/>
    </source>
</evidence>
<evidence type="ECO:0000313" key="2">
    <source>
        <dbReference type="EMBL" id="TBU56650.1"/>
    </source>
</evidence>
<feature type="compositionally biased region" description="Basic and acidic residues" evidence="1">
    <location>
        <begin position="277"/>
        <end position="290"/>
    </location>
</feature>
<dbReference type="Proteomes" id="UP000292082">
    <property type="component" value="Unassembled WGS sequence"/>
</dbReference>
<feature type="region of interest" description="Disordered" evidence="1">
    <location>
        <begin position="72"/>
        <end position="134"/>
    </location>
</feature>
<organism evidence="2 3">
    <name type="scientific">Dichomitus squalens</name>
    <dbReference type="NCBI Taxonomy" id="114155"/>
    <lineage>
        <taxon>Eukaryota</taxon>
        <taxon>Fungi</taxon>
        <taxon>Dikarya</taxon>
        <taxon>Basidiomycota</taxon>
        <taxon>Agaricomycotina</taxon>
        <taxon>Agaricomycetes</taxon>
        <taxon>Polyporales</taxon>
        <taxon>Polyporaceae</taxon>
        <taxon>Dichomitus</taxon>
    </lineage>
</organism>
<feature type="compositionally biased region" description="Low complexity" evidence="1">
    <location>
        <begin position="307"/>
        <end position="328"/>
    </location>
</feature>
<gene>
    <name evidence="2" type="ORF">BD310DRAFT_823273</name>
</gene>
<keyword evidence="3" id="KW-1185">Reference proteome</keyword>
<name>A0A4Q9NS06_9APHY</name>
<dbReference type="EMBL" id="ML145148">
    <property type="protein sequence ID" value="TBU56650.1"/>
    <property type="molecule type" value="Genomic_DNA"/>
</dbReference>
<sequence>MSHTFATQSGRHIDAIGVHGAHGQSDSPVMLHVPYVERPHALPTSSTSSGFVHGAARQLSPTLDSASLRYSPYPSPLSSTSSRFSGSSQGGSSVDISPTFTRPPAGRAVPSVGETIKLPPIQPPNRRASEDHDSFQLPPISAMDKLRETQCDEPMAVLRRLQYTDDSGVDDLPRARRVMSAEHLAQRRHSLADHINTSSDTSFFASARTNGPPTPVSAAAALSPSFRLPQSKREHLPRSALEPPPSSFMHTTRRTPHDVSMSRSMPPSPYLGPSHSDYGDRPRLDERYMTERAFYGQERPPSPPPSASSASAESPSPSDSARSGWRPW</sequence>
<accession>A0A4Q9NS06</accession>
<evidence type="ECO:0000313" key="3">
    <source>
        <dbReference type="Proteomes" id="UP000292082"/>
    </source>
</evidence>
<dbReference type="AlphaFoldDB" id="A0A4Q9NS06"/>
<feature type="region of interest" description="Disordered" evidence="1">
    <location>
        <begin position="230"/>
        <end position="328"/>
    </location>
</feature>